<evidence type="ECO:0000256" key="6">
    <source>
        <dbReference type="ARBA" id="ARBA00022884"/>
    </source>
</evidence>
<dbReference type="AlphaFoldDB" id="A0A2M7BCG9"/>
<evidence type="ECO:0000313" key="9">
    <source>
        <dbReference type="Proteomes" id="UP000229631"/>
    </source>
</evidence>
<reference evidence="9" key="1">
    <citation type="submission" date="2017-09" db="EMBL/GenBank/DDBJ databases">
        <title>Depth-based differentiation of microbial function through sediment-hosted aquifers and enrichment of novel symbionts in the deep terrestrial subsurface.</title>
        <authorList>
            <person name="Probst A.J."/>
            <person name="Ladd B."/>
            <person name="Jarett J.K."/>
            <person name="Geller-Mcgrath D.E."/>
            <person name="Sieber C.M.K."/>
            <person name="Emerson J.B."/>
            <person name="Anantharaman K."/>
            <person name="Thomas B.C."/>
            <person name="Malmstrom R."/>
            <person name="Stieglmeier M."/>
            <person name="Klingl A."/>
            <person name="Woyke T."/>
            <person name="Ryan C.M."/>
            <person name="Banfield J.F."/>
        </authorList>
    </citation>
    <scope>NUCLEOTIDE SEQUENCE [LARGE SCALE GENOMIC DNA]</scope>
</reference>
<dbReference type="SUPFAM" id="SSF54786">
    <property type="entry name" value="YcfA/nrd intein domain"/>
    <property type="match status" value="1"/>
</dbReference>
<evidence type="ECO:0000256" key="3">
    <source>
        <dbReference type="ARBA" id="ARBA00022722"/>
    </source>
</evidence>
<keyword evidence="5" id="KW-0378">Hydrolase</keyword>
<dbReference type="Gene3D" id="3.30.920.30">
    <property type="entry name" value="Hypothetical protein"/>
    <property type="match status" value="1"/>
</dbReference>
<evidence type="ECO:0000256" key="1">
    <source>
        <dbReference type="ARBA" id="ARBA00006620"/>
    </source>
</evidence>
<dbReference type="Pfam" id="PF07927">
    <property type="entry name" value="HicA_toxin"/>
    <property type="match status" value="1"/>
</dbReference>
<evidence type="ECO:0000256" key="5">
    <source>
        <dbReference type="ARBA" id="ARBA00022801"/>
    </source>
</evidence>
<keyword evidence="4" id="KW-0255">Endonuclease</keyword>
<evidence type="ECO:0008006" key="10">
    <source>
        <dbReference type="Google" id="ProtNLM"/>
    </source>
</evidence>
<name>A0A2M7BCG9_9BACT</name>
<dbReference type="EMBL" id="PEVC01000041">
    <property type="protein sequence ID" value="PIV00798.1"/>
    <property type="molecule type" value="Genomic_DNA"/>
</dbReference>
<dbReference type="InterPro" id="IPR038570">
    <property type="entry name" value="HicA_sf"/>
</dbReference>
<organism evidence="8 9">
    <name type="scientific">Candidatus Shapirobacteria bacterium CG03_land_8_20_14_0_80_39_12</name>
    <dbReference type="NCBI Taxonomy" id="1974879"/>
    <lineage>
        <taxon>Bacteria</taxon>
        <taxon>Candidatus Shapironibacteriota</taxon>
    </lineage>
</organism>
<dbReference type="GO" id="GO:0016787">
    <property type="term" value="F:hydrolase activity"/>
    <property type="evidence" value="ECO:0007669"/>
    <property type="project" value="UniProtKB-KW"/>
</dbReference>
<dbReference type="InterPro" id="IPR012933">
    <property type="entry name" value="HicA_mRNA_interferase"/>
</dbReference>
<dbReference type="Proteomes" id="UP000229631">
    <property type="component" value="Unassembled WGS sequence"/>
</dbReference>
<evidence type="ECO:0000313" key="8">
    <source>
        <dbReference type="EMBL" id="PIV00798.1"/>
    </source>
</evidence>
<gene>
    <name evidence="8" type="ORF">COS54_02310</name>
</gene>
<dbReference type="GO" id="GO:0004519">
    <property type="term" value="F:endonuclease activity"/>
    <property type="evidence" value="ECO:0007669"/>
    <property type="project" value="UniProtKB-KW"/>
</dbReference>
<comment type="caution">
    <text evidence="8">The sequence shown here is derived from an EMBL/GenBank/DDBJ whole genome shotgun (WGS) entry which is preliminary data.</text>
</comment>
<evidence type="ECO:0000256" key="2">
    <source>
        <dbReference type="ARBA" id="ARBA00022649"/>
    </source>
</evidence>
<evidence type="ECO:0000256" key="7">
    <source>
        <dbReference type="ARBA" id="ARBA00023016"/>
    </source>
</evidence>
<accession>A0A2M7BCG9</accession>
<protein>
    <recommendedName>
        <fullName evidence="10">Type II toxin-antitoxin system HicA family toxin</fullName>
    </recommendedName>
</protein>
<comment type="similarity">
    <text evidence="1">Belongs to the HicA mRNA interferase family.</text>
</comment>
<sequence length="76" mass="9217">MPQLFPIHWKKFEKFLLYAGCVFKRQKGDHRVYWRADLNRPIILPTYKNLPLFIIRNNLKTLGVTVEEYLEILKKI</sequence>
<keyword evidence="3" id="KW-0540">Nuclease</keyword>
<keyword evidence="7" id="KW-0346">Stress response</keyword>
<proteinExistence type="inferred from homology"/>
<dbReference type="GO" id="GO:0003729">
    <property type="term" value="F:mRNA binding"/>
    <property type="evidence" value="ECO:0007669"/>
    <property type="project" value="InterPro"/>
</dbReference>
<keyword evidence="2" id="KW-1277">Toxin-antitoxin system</keyword>
<evidence type="ECO:0000256" key="4">
    <source>
        <dbReference type="ARBA" id="ARBA00022759"/>
    </source>
</evidence>
<keyword evidence="6" id="KW-0694">RNA-binding</keyword>